<name>A0ACC2B0M3_DIPCM</name>
<dbReference type="EMBL" id="CM055109">
    <property type="protein sequence ID" value="KAJ7523324.1"/>
    <property type="molecule type" value="Genomic_DNA"/>
</dbReference>
<reference evidence="2" key="1">
    <citation type="journal article" date="2024" name="Proc. Natl. Acad. Sci. U.S.A.">
        <title>Extraordinary preservation of gene collinearity over three hundred million years revealed in homosporous lycophytes.</title>
        <authorList>
            <person name="Li C."/>
            <person name="Wickell D."/>
            <person name="Kuo L.Y."/>
            <person name="Chen X."/>
            <person name="Nie B."/>
            <person name="Liao X."/>
            <person name="Peng D."/>
            <person name="Ji J."/>
            <person name="Jenkins J."/>
            <person name="Williams M."/>
            <person name="Shu S."/>
            <person name="Plott C."/>
            <person name="Barry K."/>
            <person name="Rajasekar S."/>
            <person name="Grimwood J."/>
            <person name="Han X."/>
            <person name="Sun S."/>
            <person name="Hou Z."/>
            <person name="He W."/>
            <person name="Dai G."/>
            <person name="Sun C."/>
            <person name="Schmutz J."/>
            <person name="Leebens-Mack J.H."/>
            <person name="Li F.W."/>
            <person name="Wang L."/>
        </authorList>
    </citation>
    <scope>NUCLEOTIDE SEQUENCE [LARGE SCALE GENOMIC DNA]</scope>
    <source>
        <strain evidence="2">cv. PW_Plant_1</strain>
    </source>
</reference>
<sequence>MQSCVLTGSHTSASSTATLVSATGSRSRGSVIGLFCLRVRAELVSVQPCSHEQAEPFRTTERCNDLVYYNTNIRVVRRITESMRARGARALLLQVADIKRLNGLATDFQMFARKTLQIPLPGRHPPSNSRMDTSISDKPRCTNSEPRPRLGNRFYPSFYTATKETHRSALSHFDAQNIERRNVTSAMGLLQGYYGLSTSRHSDCDGTEMLLYRSDADVHSEEEPFTPPRVSRAPKSKKFSFLNSASPQNSGWVSHQGKCEQRDEASTSLAVENGSSSSNMHSHNMNHARDSGVPELDRSSEKVFRRRTKVEGGDNNEVNAWQDSGPGDSALTAGKAPRPKTYRTGLETESEVSPVRLLPFAWASSGGTPTMETGSESKGLGGVLLGGMARSASTSNLQDEKNVSQGNSAYKSGTKELLDAPSQGPMLSITRPFLEGLVKPSNRRNKAALD</sequence>
<dbReference type="Proteomes" id="UP001162992">
    <property type="component" value="Chromosome 18"/>
</dbReference>
<accession>A0ACC2B0M3</accession>
<proteinExistence type="predicted"/>
<evidence type="ECO:0000313" key="1">
    <source>
        <dbReference type="EMBL" id="KAJ7523324.1"/>
    </source>
</evidence>
<evidence type="ECO:0000313" key="2">
    <source>
        <dbReference type="Proteomes" id="UP001162992"/>
    </source>
</evidence>
<gene>
    <name evidence="1" type="ORF">O6H91_18G046700</name>
</gene>
<comment type="caution">
    <text evidence="1">The sequence shown here is derived from an EMBL/GenBank/DDBJ whole genome shotgun (WGS) entry which is preliminary data.</text>
</comment>
<organism evidence="1 2">
    <name type="scientific">Diphasiastrum complanatum</name>
    <name type="common">Issler's clubmoss</name>
    <name type="synonym">Lycopodium complanatum</name>
    <dbReference type="NCBI Taxonomy" id="34168"/>
    <lineage>
        <taxon>Eukaryota</taxon>
        <taxon>Viridiplantae</taxon>
        <taxon>Streptophyta</taxon>
        <taxon>Embryophyta</taxon>
        <taxon>Tracheophyta</taxon>
        <taxon>Lycopodiopsida</taxon>
        <taxon>Lycopodiales</taxon>
        <taxon>Lycopodiaceae</taxon>
        <taxon>Lycopodioideae</taxon>
        <taxon>Diphasiastrum</taxon>
    </lineage>
</organism>
<keyword evidence="2" id="KW-1185">Reference proteome</keyword>
<protein>
    <submittedName>
        <fullName evidence="1">Uncharacterized protein</fullName>
    </submittedName>
</protein>